<dbReference type="Proteomes" id="UP001552479">
    <property type="component" value="Unassembled WGS sequence"/>
</dbReference>
<dbReference type="EMBL" id="JBFASG010000019">
    <property type="protein sequence ID" value="MEV4925077.1"/>
    <property type="molecule type" value="Genomic_DNA"/>
</dbReference>
<keyword evidence="3" id="KW-1185">Reference proteome</keyword>
<protein>
    <submittedName>
        <fullName evidence="2">Uncharacterized protein</fullName>
    </submittedName>
</protein>
<organism evidence="2 3">
    <name type="scientific">Streptomyces roseoverticillatus</name>
    <dbReference type="NCBI Taxonomy" id="66429"/>
    <lineage>
        <taxon>Bacteria</taxon>
        <taxon>Bacillati</taxon>
        <taxon>Actinomycetota</taxon>
        <taxon>Actinomycetes</taxon>
        <taxon>Kitasatosporales</taxon>
        <taxon>Streptomycetaceae</taxon>
        <taxon>Streptomyces</taxon>
    </lineage>
</organism>
<proteinExistence type="predicted"/>
<name>A0ABV3IXK9_9ACTN</name>
<evidence type="ECO:0000256" key="1">
    <source>
        <dbReference type="SAM" id="MobiDB-lite"/>
    </source>
</evidence>
<reference evidence="2 3" key="1">
    <citation type="submission" date="2024-06" db="EMBL/GenBank/DDBJ databases">
        <title>The Natural Products Discovery Center: Release of the First 8490 Sequenced Strains for Exploring Actinobacteria Biosynthetic Diversity.</title>
        <authorList>
            <person name="Kalkreuter E."/>
            <person name="Kautsar S.A."/>
            <person name="Yang D."/>
            <person name="Bader C.D."/>
            <person name="Teijaro C.N."/>
            <person name="Fluegel L."/>
            <person name="Davis C.M."/>
            <person name="Simpson J.R."/>
            <person name="Lauterbach L."/>
            <person name="Steele A.D."/>
            <person name="Gui C."/>
            <person name="Meng S."/>
            <person name="Li G."/>
            <person name="Viehrig K."/>
            <person name="Ye F."/>
            <person name="Su P."/>
            <person name="Kiefer A.F."/>
            <person name="Nichols A."/>
            <person name="Cepeda A.J."/>
            <person name="Yan W."/>
            <person name="Fan B."/>
            <person name="Jiang Y."/>
            <person name="Adhikari A."/>
            <person name="Zheng C.-J."/>
            <person name="Schuster L."/>
            <person name="Cowan T.M."/>
            <person name="Smanski M.J."/>
            <person name="Chevrette M.G."/>
            <person name="De Carvalho L.P.S."/>
            <person name="Shen B."/>
        </authorList>
    </citation>
    <scope>NUCLEOTIDE SEQUENCE [LARGE SCALE GENOMIC DNA]</scope>
    <source>
        <strain evidence="2 3">NPDC053791</strain>
    </source>
</reference>
<evidence type="ECO:0000313" key="3">
    <source>
        <dbReference type="Proteomes" id="UP001552479"/>
    </source>
</evidence>
<dbReference type="RefSeq" id="WP_366088905.1">
    <property type="nucleotide sequence ID" value="NZ_JBFASG010000019.1"/>
</dbReference>
<evidence type="ECO:0000313" key="2">
    <source>
        <dbReference type="EMBL" id="MEV4925077.1"/>
    </source>
</evidence>
<comment type="caution">
    <text evidence="2">The sequence shown here is derived from an EMBL/GenBank/DDBJ whole genome shotgun (WGS) entry which is preliminary data.</text>
</comment>
<feature type="region of interest" description="Disordered" evidence="1">
    <location>
        <begin position="121"/>
        <end position="149"/>
    </location>
</feature>
<accession>A0ABV3IXK9</accession>
<gene>
    <name evidence="2" type="ORF">AB0L03_19940</name>
</gene>
<sequence>MQVENCSLVPRRRKYLAANRQTIEAGGKIHCLFIAYRDHLADKTHARGLLALIASHRQLGVTCGLAVHEHLHPEQAVDYILFAAAAVLVEEDRRTPTTPAAAAWIRGVAGPAPPPVAKVCPLPSGPTAPSAIRTAPRPRGNDLSTPGSIPATTHIQIV</sequence>